<keyword evidence="2" id="KW-1185">Reference proteome</keyword>
<evidence type="ECO:0008006" key="3">
    <source>
        <dbReference type="Google" id="ProtNLM"/>
    </source>
</evidence>
<gene>
    <name evidence="1" type="ORF">NRB56_64510</name>
</gene>
<dbReference type="EMBL" id="WEGI01000015">
    <property type="protein sequence ID" value="MQY30847.1"/>
    <property type="molecule type" value="Genomic_DNA"/>
</dbReference>
<protein>
    <recommendedName>
        <fullName evidence="3">CYTH domain-containing protein</fullName>
    </recommendedName>
</protein>
<dbReference type="OrthoDB" id="4149797at2"/>
<evidence type="ECO:0000313" key="2">
    <source>
        <dbReference type="Proteomes" id="UP000431401"/>
    </source>
</evidence>
<proteinExistence type="predicted"/>
<name>A0A7K0DZ92_9NOCA</name>
<organism evidence="1 2">
    <name type="scientific">Nocardia aurantia</name>
    <dbReference type="NCBI Taxonomy" id="2585199"/>
    <lineage>
        <taxon>Bacteria</taxon>
        <taxon>Bacillati</taxon>
        <taxon>Actinomycetota</taxon>
        <taxon>Actinomycetes</taxon>
        <taxon>Mycobacteriales</taxon>
        <taxon>Nocardiaceae</taxon>
        <taxon>Nocardia</taxon>
    </lineage>
</organism>
<dbReference type="AlphaFoldDB" id="A0A7K0DZ92"/>
<evidence type="ECO:0000313" key="1">
    <source>
        <dbReference type="EMBL" id="MQY30847.1"/>
    </source>
</evidence>
<dbReference type="RefSeq" id="WP_153348101.1">
    <property type="nucleotide sequence ID" value="NZ_WEGI01000015.1"/>
</dbReference>
<dbReference type="Proteomes" id="UP000431401">
    <property type="component" value="Unassembled WGS sequence"/>
</dbReference>
<reference evidence="1 2" key="1">
    <citation type="submission" date="2019-10" db="EMBL/GenBank/DDBJ databases">
        <title>Nocardia macrotermitis sp. nov. and Nocardia aurantia sp. nov., isolated from the gut of fungus growing-termite Macrotermes natalensis.</title>
        <authorList>
            <person name="Benndorf R."/>
            <person name="Schwitalla J."/>
            <person name="Martin K."/>
            <person name="De Beer W."/>
            <person name="Kaster A.-K."/>
            <person name="Vollmers J."/>
            <person name="Poulsen M."/>
            <person name="Beemelmanns C."/>
        </authorList>
    </citation>
    <scope>NUCLEOTIDE SEQUENCE [LARGE SCALE GENOMIC DNA]</scope>
    <source>
        <strain evidence="1 2">RB56</strain>
    </source>
</reference>
<sequence>MITPIEIKVNVGGNVVDALARLRGTDGPAIDRRIWFAEARVGGNGKPLGLLSSRIIIRLRSGDRDDVTVKLRPCQRTQLAGLWAAPFTEGTVAYRLVGDWSARRRMLSASVVSRRQPGSLRAATAPGADIAAALDSAQRRFLVSCTPPGAAVDHLVALGPIDSTKWPKLRLGDIQVEGERWRADTFDMLELCARIDPRDGESLASVETRAAAMHSRLETAVRRQGMQIENGYTKTHQVITALAGRVPQP</sequence>
<accession>A0A7K0DZ92</accession>
<comment type="caution">
    <text evidence="1">The sequence shown here is derived from an EMBL/GenBank/DDBJ whole genome shotgun (WGS) entry which is preliminary data.</text>
</comment>